<feature type="signal peptide" evidence="3">
    <location>
        <begin position="1"/>
        <end position="25"/>
    </location>
</feature>
<dbReference type="Gene3D" id="3.40.190.10">
    <property type="entry name" value="Periplasmic binding protein-like II"/>
    <property type="match status" value="2"/>
</dbReference>
<evidence type="ECO:0000256" key="3">
    <source>
        <dbReference type="SAM" id="SignalP"/>
    </source>
</evidence>
<keyword evidence="2" id="KW-0574">Periplasm</keyword>
<gene>
    <name evidence="4" type="ORF">QO011_001373</name>
</gene>
<protein>
    <submittedName>
        <fullName evidence="4">Iron(III) transport system substrate-binding protein</fullName>
    </submittedName>
</protein>
<evidence type="ECO:0000313" key="4">
    <source>
        <dbReference type="EMBL" id="MDQ0468373.1"/>
    </source>
</evidence>
<dbReference type="RefSeq" id="WP_307269514.1">
    <property type="nucleotide sequence ID" value="NZ_JAUSVX010000002.1"/>
</dbReference>
<reference evidence="4 5" key="1">
    <citation type="submission" date="2023-07" db="EMBL/GenBank/DDBJ databases">
        <title>Genomic Encyclopedia of Type Strains, Phase IV (KMG-IV): sequencing the most valuable type-strain genomes for metagenomic binning, comparative biology and taxonomic classification.</title>
        <authorList>
            <person name="Goeker M."/>
        </authorList>
    </citation>
    <scope>NUCLEOTIDE SEQUENCE [LARGE SCALE GENOMIC DNA]</scope>
    <source>
        <strain evidence="4 5">DSM 19619</strain>
    </source>
</reference>
<accession>A0ABU0J4K5</accession>
<evidence type="ECO:0000256" key="2">
    <source>
        <dbReference type="ARBA" id="ARBA00022764"/>
    </source>
</evidence>
<dbReference type="SUPFAM" id="SSF53850">
    <property type="entry name" value="Periplasmic binding protein-like II"/>
    <property type="match status" value="1"/>
</dbReference>
<evidence type="ECO:0000313" key="5">
    <source>
        <dbReference type="Proteomes" id="UP001242480"/>
    </source>
</evidence>
<dbReference type="Pfam" id="PF13416">
    <property type="entry name" value="SBP_bac_8"/>
    <property type="match status" value="1"/>
</dbReference>
<feature type="chain" id="PRO_5046982237" evidence="3">
    <location>
        <begin position="26"/>
        <end position="368"/>
    </location>
</feature>
<dbReference type="PANTHER" id="PTHR30006">
    <property type="entry name" value="THIAMINE-BINDING PERIPLASMIC PROTEIN-RELATED"/>
    <property type="match status" value="1"/>
</dbReference>
<dbReference type="EMBL" id="JAUSVX010000002">
    <property type="protein sequence ID" value="MDQ0468373.1"/>
    <property type="molecule type" value="Genomic_DNA"/>
</dbReference>
<sequence>MVHFIEKAKAAAIVSGILLAGPALAAEAPAGYPASYQALVDAAVKEGKVTVYSTTDAAQAAVLVKDFEAAFPGIKVEYTDLNSTELYNRLIAEVASGQGTADVTWSSAPDLQIKLAADGYAATYESPEANALPAWANYKNTVYATTAEPVTFVYNKRLLPADSVPTSHADLLQIVQGKTDALKEKIAAYDPERSGVGFYFFNQDEKADKDAWALNKAFGKASIKLYTSAGAMIEKVTSGEHLMAYGIFGSYALARQAKDPNLGIVYPKDYTLLTSRAVSVPEQAKNPNAGRVFADYLLSKRAQTIIANDAKLYAVREDVDGPATTKTVEAAAGDVTRAIALDDSLLDGLDQVKRLRFLKDWQKAMKGE</sequence>
<dbReference type="Proteomes" id="UP001242480">
    <property type="component" value="Unassembled WGS sequence"/>
</dbReference>
<evidence type="ECO:0000256" key="1">
    <source>
        <dbReference type="ARBA" id="ARBA00022729"/>
    </source>
</evidence>
<organism evidence="4 5">
    <name type="scientific">Labrys wisconsinensis</name>
    <dbReference type="NCBI Taxonomy" id="425677"/>
    <lineage>
        <taxon>Bacteria</taxon>
        <taxon>Pseudomonadati</taxon>
        <taxon>Pseudomonadota</taxon>
        <taxon>Alphaproteobacteria</taxon>
        <taxon>Hyphomicrobiales</taxon>
        <taxon>Xanthobacteraceae</taxon>
        <taxon>Labrys</taxon>
    </lineage>
</organism>
<dbReference type="PANTHER" id="PTHR30006:SF25">
    <property type="entry name" value="PHOSPHOGLYCERATE TRANSPORT REGULATORY PROTEIN PGTC"/>
    <property type="match status" value="1"/>
</dbReference>
<keyword evidence="5" id="KW-1185">Reference proteome</keyword>
<comment type="caution">
    <text evidence="4">The sequence shown here is derived from an EMBL/GenBank/DDBJ whole genome shotgun (WGS) entry which is preliminary data.</text>
</comment>
<name>A0ABU0J4K5_9HYPH</name>
<keyword evidence="1 3" id="KW-0732">Signal</keyword>
<proteinExistence type="predicted"/>
<dbReference type="InterPro" id="IPR006059">
    <property type="entry name" value="SBP"/>
</dbReference>